<evidence type="ECO:0000256" key="1">
    <source>
        <dbReference type="ARBA" id="ARBA00002274"/>
    </source>
</evidence>
<proteinExistence type="inferred from homology"/>
<dbReference type="RefSeq" id="WP_123212433.1">
    <property type="nucleotide sequence ID" value="NZ_RJVO01000006.1"/>
</dbReference>
<evidence type="ECO:0000256" key="6">
    <source>
        <dbReference type="ARBA" id="ARBA00022556"/>
    </source>
</evidence>
<comment type="catalytic activity">
    <reaction evidence="13">
        <text>a lipid A disaccharide + ATP = a lipid IVA + ADP + H(+)</text>
        <dbReference type="Rhea" id="RHEA:67840"/>
        <dbReference type="ChEBI" id="CHEBI:15378"/>
        <dbReference type="ChEBI" id="CHEBI:30616"/>
        <dbReference type="ChEBI" id="CHEBI:176343"/>
        <dbReference type="ChEBI" id="CHEBI:176425"/>
        <dbReference type="ChEBI" id="CHEBI:456216"/>
        <dbReference type="EC" id="2.7.1.130"/>
    </reaction>
</comment>
<dbReference type="AlphaFoldDB" id="A0A3N0V862"/>
<dbReference type="HAMAP" id="MF_00409">
    <property type="entry name" value="LpxK"/>
    <property type="match status" value="1"/>
</dbReference>
<evidence type="ECO:0000256" key="3">
    <source>
        <dbReference type="ARBA" id="ARBA00012071"/>
    </source>
</evidence>
<comment type="similarity">
    <text evidence="13">Belongs to the LpxK family.</text>
</comment>
<evidence type="ECO:0000256" key="2">
    <source>
        <dbReference type="ARBA" id="ARBA00004870"/>
    </source>
</evidence>
<evidence type="ECO:0000256" key="7">
    <source>
        <dbReference type="ARBA" id="ARBA00022679"/>
    </source>
</evidence>
<evidence type="ECO:0000256" key="8">
    <source>
        <dbReference type="ARBA" id="ARBA00022741"/>
    </source>
</evidence>
<evidence type="ECO:0000256" key="9">
    <source>
        <dbReference type="ARBA" id="ARBA00022777"/>
    </source>
</evidence>
<dbReference type="Proteomes" id="UP000282106">
    <property type="component" value="Unassembled WGS sequence"/>
</dbReference>
<dbReference type="GO" id="GO:0009245">
    <property type="term" value="P:lipid A biosynthetic process"/>
    <property type="evidence" value="ECO:0007669"/>
    <property type="project" value="UniProtKB-UniRule"/>
</dbReference>
<comment type="pathway">
    <text evidence="2 13">Glycolipid biosynthesis; lipid IV(A) biosynthesis; lipid IV(A) from (3R)-3-hydroxytetradecanoyl-[acyl-carrier-protein] and UDP-N-acetyl-alpha-D-glucosamine: step 6/6.</text>
</comment>
<dbReference type="NCBIfam" id="TIGR00682">
    <property type="entry name" value="lpxK"/>
    <property type="match status" value="1"/>
</dbReference>
<keyword evidence="8 13" id="KW-0547">Nucleotide-binding</keyword>
<sequence>MKEALQTLWWRPQAPPLALRPLAALYGVVADALAQRQRAKAERLPVPVIVVGNIAVGGTGKTPLTLALVEQLRALGRRPGVISRGYGGRGPFPQLVRADSDPAAVGDEPLLIVLRSGVPLAVAPRRAEAGRALLAAHPDVDVLVCDDGLQHYRLARDLEICVIDGARGHGNGWRLPAGPLREPPARAEQCELLLVNGGAPEAYGDRALRFDLLPGAAWPLAGGEPRPLAAFTGEPVHAVAGIGNPQRFFASLQQQGLKVLPHAYPDHHAYRAEDLAFGDGLPVLMTEKDAVKCRACADARLWAVPVTAAFAPGAEEPVRQSLRAALSKPWPISPT</sequence>
<comment type="caution">
    <text evidence="14">The sequence shown here is derived from an EMBL/GenBank/DDBJ whole genome shotgun (WGS) entry which is preliminary data.</text>
</comment>
<dbReference type="UniPathway" id="UPA00359">
    <property type="reaction ID" value="UER00482"/>
</dbReference>
<evidence type="ECO:0000256" key="13">
    <source>
        <dbReference type="HAMAP-Rule" id="MF_00409"/>
    </source>
</evidence>
<evidence type="ECO:0000256" key="4">
    <source>
        <dbReference type="ARBA" id="ARBA00016436"/>
    </source>
</evidence>
<dbReference type="EC" id="2.7.1.130" evidence="3 13"/>
<dbReference type="FunCoup" id="A0A3N0V862">
    <property type="interactions" value="252"/>
</dbReference>
<evidence type="ECO:0000313" key="14">
    <source>
        <dbReference type="EMBL" id="ROH88811.1"/>
    </source>
</evidence>
<gene>
    <name evidence="13" type="primary">lpxK</name>
    <name evidence="14" type="ORF">ED208_13450</name>
</gene>
<reference evidence="14 15" key="1">
    <citation type="submission" date="2018-10" db="EMBL/GenBank/DDBJ databases">
        <authorList>
            <person name="Chen W.-M."/>
        </authorList>
    </citation>
    <scope>NUCLEOTIDE SEQUENCE [LARGE SCALE GENOMIC DNA]</scope>
    <source>
        <strain evidence="14 15">THS-13</strain>
    </source>
</reference>
<evidence type="ECO:0000256" key="5">
    <source>
        <dbReference type="ARBA" id="ARBA00022516"/>
    </source>
</evidence>
<evidence type="ECO:0000256" key="11">
    <source>
        <dbReference type="ARBA" id="ARBA00023098"/>
    </source>
</evidence>
<keyword evidence="6 13" id="KW-0441">Lipid A biosynthesis</keyword>
<dbReference type="InParanoid" id="A0A3N0V862"/>
<accession>A0A3N0V862</accession>
<dbReference type="SUPFAM" id="SSF52540">
    <property type="entry name" value="P-loop containing nucleoside triphosphate hydrolases"/>
    <property type="match status" value="1"/>
</dbReference>
<keyword evidence="5 13" id="KW-0444">Lipid biosynthesis</keyword>
<protein>
    <recommendedName>
        <fullName evidence="4 13">Tetraacyldisaccharide 4'-kinase</fullName>
        <ecNumber evidence="3 13">2.7.1.130</ecNumber>
    </recommendedName>
    <alternativeName>
        <fullName evidence="12 13">Lipid A 4'-kinase</fullName>
    </alternativeName>
</protein>
<keyword evidence="10 13" id="KW-0067">ATP-binding</keyword>
<keyword evidence="11 13" id="KW-0443">Lipid metabolism</keyword>
<comment type="function">
    <text evidence="1 13">Transfers the gamma-phosphate of ATP to the 4'-position of a tetraacyldisaccharide 1-phosphate intermediate (termed DS-1-P) to form tetraacyldisaccharide 1,4'-bis-phosphate (lipid IVA).</text>
</comment>
<dbReference type="GO" id="GO:0009029">
    <property type="term" value="F:lipid-A 4'-kinase activity"/>
    <property type="evidence" value="ECO:0007669"/>
    <property type="project" value="UniProtKB-UniRule"/>
</dbReference>
<keyword evidence="7 13" id="KW-0808">Transferase</keyword>
<dbReference type="Pfam" id="PF02606">
    <property type="entry name" value="LpxK"/>
    <property type="match status" value="1"/>
</dbReference>
<evidence type="ECO:0000313" key="15">
    <source>
        <dbReference type="Proteomes" id="UP000282106"/>
    </source>
</evidence>
<dbReference type="GO" id="GO:0009244">
    <property type="term" value="P:lipopolysaccharide core region biosynthetic process"/>
    <property type="evidence" value="ECO:0007669"/>
    <property type="project" value="TreeGrafter"/>
</dbReference>
<dbReference type="GO" id="GO:0005886">
    <property type="term" value="C:plasma membrane"/>
    <property type="evidence" value="ECO:0007669"/>
    <property type="project" value="TreeGrafter"/>
</dbReference>
<dbReference type="InterPro" id="IPR003758">
    <property type="entry name" value="LpxK"/>
</dbReference>
<evidence type="ECO:0000256" key="12">
    <source>
        <dbReference type="ARBA" id="ARBA00029757"/>
    </source>
</evidence>
<organism evidence="14 15">
    <name type="scientific">Stagnimonas aquatica</name>
    <dbReference type="NCBI Taxonomy" id="2689987"/>
    <lineage>
        <taxon>Bacteria</taxon>
        <taxon>Pseudomonadati</taxon>
        <taxon>Pseudomonadota</taxon>
        <taxon>Gammaproteobacteria</taxon>
        <taxon>Nevskiales</taxon>
        <taxon>Nevskiaceae</taxon>
        <taxon>Stagnimonas</taxon>
    </lineage>
</organism>
<feature type="binding site" evidence="13">
    <location>
        <begin position="55"/>
        <end position="62"/>
    </location>
    <ligand>
        <name>ATP</name>
        <dbReference type="ChEBI" id="CHEBI:30616"/>
    </ligand>
</feature>
<dbReference type="GO" id="GO:0005524">
    <property type="term" value="F:ATP binding"/>
    <property type="evidence" value="ECO:0007669"/>
    <property type="project" value="UniProtKB-UniRule"/>
</dbReference>
<name>A0A3N0V862_9GAMM</name>
<dbReference type="PANTHER" id="PTHR42724">
    <property type="entry name" value="TETRAACYLDISACCHARIDE 4'-KINASE"/>
    <property type="match status" value="1"/>
</dbReference>
<keyword evidence="15" id="KW-1185">Reference proteome</keyword>
<evidence type="ECO:0000256" key="10">
    <source>
        <dbReference type="ARBA" id="ARBA00022840"/>
    </source>
</evidence>
<keyword evidence="9 13" id="KW-0418">Kinase</keyword>
<dbReference type="PANTHER" id="PTHR42724:SF1">
    <property type="entry name" value="TETRAACYLDISACCHARIDE 4'-KINASE, MITOCHONDRIAL-RELATED"/>
    <property type="match status" value="1"/>
</dbReference>
<dbReference type="EMBL" id="RJVO01000006">
    <property type="protein sequence ID" value="ROH88811.1"/>
    <property type="molecule type" value="Genomic_DNA"/>
</dbReference>
<dbReference type="InterPro" id="IPR027417">
    <property type="entry name" value="P-loop_NTPase"/>
</dbReference>